<gene>
    <name evidence="4" type="ORF">RD792_004282</name>
</gene>
<name>A0ABR0DI62_9LAMI</name>
<evidence type="ECO:0000313" key="5">
    <source>
        <dbReference type="Proteomes" id="UP001291926"/>
    </source>
</evidence>
<reference evidence="4 5" key="1">
    <citation type="journal article" date="2023" name="bioRxiv">
        <title>Genome report: Whole genome sequence and annotation of Penstemon davidsonii.</title>
        <authorList>
            <person name="Ostevik K.L."/>
            <person name="Alabady M."/>
            <person name="Zhang M."/>
            <person name="Rausher M.D."/>
        </authorList>
    </citation>
    <scope>NUCLEOTIDE SEQUENCE [LARGE SCALE GENOMIC DNA]</scope>
    <source>
        <strain evidence="4">DNT005</strain>
        <tissue evidence="4">Whole leaf</tissue>
    </source>
</reference>
<evidence type="ECO:0000256" key="2">
    <source>
        <dbReference type="ARBA" id="ARBA00022989"/>
    </source>
</evidence>
<protein>
    <submittedName>
        <fullName evidence="4">Uncharacterized protein</fullName>
    </submittedName>
</protein>
<evidence type="ECO:0000256" key="1">
    <source>
        <dbReference type="ARBA" id="ARBA00022692"/>
    </source>
</evidence>
<keyword evidence="5" id="KW-1185">Reference proteome</keyword>
<dbReference type="EMBL" id="JAYDYQ010001088">
    <property type="protein sequence ID" value="KAK4488518.1"/>
    <property type="molecule type" value="Genomic_DNA"/>
</dbReference>
<keyword evidence="3" id="KW-0472">Membrane</keyword>
<keyword evidence="1" id="KW-0812">Transmembrane</keyword>
<keyword evidence="2" id="KW-1133">Transmembrane helix</keyword>
<organism evidence="4 5">
    <name type="scientific">Penstemon davidsonii</name>
    <dbReference type="NCBI Taxonomy" id="160366"/>
    <lineage>
        <taxon>Eukaryota</taxon>
        <taxon>Viridiplantae</taxon>
        <taxon>Streptophyta</taxon>
        <taxon>Embryophyta</taxon>
        <taxon>Tracheophyta</taxon>
        <taxon>Spermatophyta</taxon>
        <taxon>Magnoliopsida</taxon>
        <taxon>eudicotyledons</taxon>
        <taxon>Gunneridae</taxon>
        <taxon>Pentapetalae</taxon>
        <taxon>asterids</taxon>
        <taxon>lamiids</taxon>
        <taxon>Lamiales</taxon>
        <taxon>Plantaginaceae</taxon>
        <taxon>Cheloneae</taxon>
        <taxon>Penstemon</taxon>
    </lineage>
</organism>
<accession>A0ABR0DI62</accession>
<sequence>MLFAFRFVQWLDRLASVGMRESVAYGLWNLSFMSLYRMTQVLLYPELYNSSFLTVDIKVDLEVLAVFLGGISIVTGCVSAEQLTKYILYCEWLIYAAWRVQDNMSSLLQSVGACEKVFQLMHLNPSCEFLSKGRGTSFFG</sequence>
<proteinExistence type="predicted"/>
<evidence type="ECO:0000313" key="4">
    <source>
        <dbReference type="EMBL" id="KAK4488518.1"/>
    </source>
</evidence>
<comment type="caution">
    <text evidence="4">The sequence shown here is derived from an EMBL/GenBank/DDBJ whole genome shotgun (WGS) entry which is preliminary data.</text>
</comment>
<evidence type="ECO:0000256" key="3">
    <source>
        <dbReference type="ARBA" id="ARBA00023136"/>
    </source>
</evidence>
<dbReference type="InterPro" id="IPR036640">
    <property type="entry name" value="ABC1_TM_sf"/>
</dbReference>
<dbReference type="Proteomes" id="UP001291926">
    <property type="component" value="Unassembled WGS sequence"/>
</dbReference>
<dbReference type="Gene3D" id="1.20.1560.10">
    <property type="entry name" value="ABC transporter type 1, transmembrane domain"/>
    <property type="match status" value="1"/>
</dbReference>